<dbReference type="InterPro" id="IPR009290">
    <property type="entry name" value="Radial_spoke_3"/>
</dbReference>
<evidence type="ECO:0000313" key="10">
    <source>
        <dbReference type="EMBL" id="CAD9613885.1"/>
    </source>
</evidence>
<keyword evidence="5" id="KW-0282">Flagellum</keyword>
<protein>
    <submittedName>
        <fullName evidence="10">Uncharacterized protein</fullName>
    </submittedName>
</protein>
<evidence type="ECO:0000256" key="7">
    <source>
        <dbReference type="ARBA" id="ARBA00023212"/>
    </source>
</evidence>
<keyword evidence="7" id="KW-0206">Cytoskeleton</keyword>
<keyword evidence="8" id="KW-0966">Cell projection</keyword>
<dbReference type="GO" id="GO:0005929">
    <property type="term" value="C:cilium"/>
    <property type="evidence" value="ECO:0007669"/>
    <property type="project" value="TreeGrafter"/>
</dbReference>
<dbReference type="PANTHER" id="PTHR21648">
    <property type="entry name" value="FLAGELLAR RADIAL SPOKE PROTEIN 3"/>
    <property type="match status" value="1"/>
</dbReference>
<keyword evidence="4" id="KW-0597">Phosphoprotein</keyword>
<evidence type="ECO:0000256" key="4">
    <source>
        <dbReference type="ARBA" id="ARBA00022553"/>
    </source>
</evidence>
<organism evidence="10">
    <name type="scientific">Leptocylindrus danicus</name>
    <dbReference type="NCBI Taxonomy" id="163516"/>
    <lineage>
        <taxon>Eukaryota</taxon>
        <taxon>Sar</taxon>
        <taxon>Stramenopiles</taxon>
        <taxon>Ochrophyta</taxon>
        <taxon>Bacillariophyta</taxon>
        <taxon>Coscinodiscophyceae</taxon>
        <taxon>Chaetocerotophycidae</taxon>
        <taxon>Leptocylindrales</taxon>
        <taxon>Leptocylindraceae</taxon>
        <taxon>Leptocylindrus</taxon>
    </lineage>
</organism>
<evidence type="ECO:0000256" key="5">
    <source>
        <dbReference type="ARBA" id="ARBA00022846"/>
    </source>
</evidence>
<sequence length="216" mass="24976">MEISNEVYSRMDREVKSRQTNLSYSFRSCAFSDDNSLFPSLNKTNKHEKHNCYLEPVIPASNNIMFDHRVVRGNTYGLRVETDSEQRNKFLTKRNWKARVEQEKERQRKAILPPGTPPPVKGRVHIEIQTDEYIEDLTPYRPFEKSVEIQTDDVPERPLSPLFIPAKIGVDVVLQTENNNDESSSSELGVDNERVINAMKFPIPDKSTKNDSSYNQ</sequence>
<proteinExistence type="inferred from homology"/>
<evidence type="ECO:0000256" key="9">
    <source>
        <dbReference type="SAM" id="MobiDB-lite"/>
    </source>
</evidence>
<keyword evidence="6" id="KW-0969">Cilium</keyword>
<comment type="subcellular location">
    <subcellularLocation>
        <location evidence="1">Cytoplasm</location>
        <location evidence="1">Cytoskeleton</location>
        <location evidence="1">Flagellum axoneme</location>
    </subcellularLocation>
</comment>
<reference evidence="10" key="1">
    <citation type="submission" date="2021-01" db="EMBL/GenBank/DDBJ databases">
        <authorList>
            <person name="Corre E."/>
            <person name="Pelletier E."/>
            <person name="Niang G."/>
            <person name="Scheremetjew M."/>
            <person name="Finn R."/>
            <person name="Kale V."/>
            <person name="Holt S."/>
            <person name="Cochrane G."/>
            <person name="Meng A."/>
            <person name="Brown T."/>
            <person name="Cohen L."/>
        </authorList>
    </citation>
    <scope>NUCLEOTIDE SEQUENCE</scope>
    <source>
        <strain evidence="10">B650</strain>
    </source>
</reference>
<evidence type="ECO:0000256" key="6">
    <source>
        <dbReference type="ARBA" id="ARBA00023069"/>
    </source>
</evidence>
<dbReference type="EMBL" id="HBGY01033389">
    <property type="protein sequence ID" value="CAD9613885.1"/>
    <property type="molecule type" value="Transcribed_RNA"/>
</dbReference>
<comment type="similarity">
    <text evidence="2">Belongs to the flagellar radial spoke RSP3 family.</text>
</comment>
<dbReference type="AlphaFoldDB" id="A0A7S2LTL9"/>
<evidence type="ECO:0000256" key="3">
    <source>
        <dbReference type="ARBA" id="ARBA00022490"/>
    </source>
</evidence>
<evidence type="ECO:0000256" key="8">
    <source>
        <dbReference type="ARBA" id="ARBA00023273"/>
    </source>
</evidence>
<accession>A0A7S2LTL9</accession>
<dbReference type="Pfam" id="PF06098">
    <property type="entry name" value="Radial_spoke_3"/>
    <property type="match status" value="1"/>
</dbReference>
<gene>
    <name evidence="10" type="ORF">LDAN0321_LOCUS20927</name>
</gene>
<keyword evidence="3" id="KW-0963">Cytoplasm</keyword>
<evidence type="ECO:0000256" key="1">
    <source>
        <dbReference type="ARBA" id="ARBA00004611"/>
    </source>
</evidence>
<feature type="region of interest" description="Disordered" evidence="9">
    <location>
        <begin position="102"/>
        <end position="122"/>
    </location>
</feature>
<name>A0A7S2LTL9_9STRA</name>
<evidence type="ECO:0000256" key="2">
    <source>
        <dbReference type="ARBA" id="ARBA00006737"/>
    </source>
</evidence>
<dbReference type="PANTHER" id="PTHR21648:SF0">
    <property type="entry name" value="RADIAL SPOKE HEAD PROTEIN 3 HOMOLOG"/>
    <property type="match status" value="1"/>
</dbReference>